<evidence type="ECO:0000256" key="5">
    <source>
        <dbReference type="ARBA" id="ARBA00022989"/>
    </source>
</evidence>
<dbReference type="GO" id="GO:0005615">
    <property type="term" value="C:extracellular space"/>
    <property type="evidence" value="ECO:0000318"/>
    <property type="project" value="GO_Central"/>
</dbReference>
<dbReference type="FunFam" id="3.10.250.10:FF:000016">
    <property type="entry name" value="Scavenger receptor cysteine-rich protein type 12"/>
    <property type="match status" value="1"/>
</dbReference>
<dbReference type="eggNOG" id="ENOG502QSX8">
    <property type="taxonomic scope" value="Eukaryota"/>
</dbReference>
<dbReference type="GO" id="GO:0005507">
    <property type="term" value="F:copper ion binding"/>
    <property type="evidence" value="ECO:0007669"/>
    <property type="project" value="InterPro"/>
</dbReference>
<dbReference type="InterPro" id="IPR001190">
    <property type="entry name" value="SRCR"/>
</dbReference>
<evidence type="ECO:0000256" key="10">
    <source>
        <dbReference type="SAM" id="SignalP"/>
    </source>
</evidence>
<dbReference type="Proteomes" id="UP000015101">
    <property type="component" value="Unassembled WGS sequence"/>
</dbReference>
<dbReference type="SMART" id="SM00202">
    <property type="entry name" value="SR"/>
    <property type="match status" value="1"/>
</dbReference>
<dbReference type="PROSITE" id="PS00420">
    <property type="entry name" value="SRCR_1"/>
    <property type="match status" value="1"/>
</dbReference>
<dbReference type="Pfam" id="PF00530">
    <property type="entry name" value="SRCR"/>
    <property type="match status" value="1"/>
</dbReference>
<dbReference type="OMA" id="CSTSWSM"/>
<feature type="disulfide bond" evidence="9">
    <location>
        <begin position="137"/>
        <end position="147"/>
    </location>
</feature>
<dbReference type="EnsemblMetazoa" id="HelroT183983">
    <property type="protein sequence ID" value="HelroP183983"/>
    <property type="gene ID" value="HelroG183983"/>
</dbReference>
<sequence length="383" mass="43578">MTTLIIVVLVAVKVVESDDRWRNSSRWANDSLQQIVREHRLYKDMMNMEKMTPLKSSRVIHSPQPYEVRLQGGRTSSEGRVEILIGGMWGVICPDSWTNLEARVVCYQLGLGYSRNALKTGAFKGDKMVRLASGIECDGNEEKLSDCHHRHYGDDTECTVSSKWVAAVMCSFRLPDLVPNATMIQKSMYLQDQPMAYLQCAMEENCAAPEAFVLREKRSDWQSIKRRLLRFSAMTWNFGTAEFLPHGRKDDWEWHLCHKHYHSMSNFAEYDIIDQLGNRVAHGHKASFCLEDNYCIDGVKKFYACDGFGDQGVTIGCADIYAHDIDCQWVDISEMSVGNFTFKMKVNPEYHVGELDFDNNAVLCDLGYLGGSIKVSNCKLARG</sequence>
<keyword evidence="7 9" id="KW-1015">Disulfide bond</keyword>
<dbReference type="InParanoid" id="T1FKE1"/>
<reference evidence="14" key="1">
    <citation type="submission" date="2012-12" db="EMBL/GenBank/DDBJ databases">
        <authorList>
            <person name="Hellsten U."/>
            <person name="Grimwood J."/>
            <person name="Chapman J.A."/>
            <person name="Shapiro H."/>
            <person name="Aerts A."/>
            <person name="Otillar R.P."/>
            <person name="Terry A.Y."/>
            <person name="Boore J.L."/>
            <person name="Simakov O."/>
            <person name="Marletaz F."/>
            <person name="Cho S.-J."/>
            <person name="Edsinger-Gonzales E."/>
            <person name="Havlak P."/>
            <person name="Kuo D.-H."/>
            <person name="Larsson T."/>
            <person name="Lv J."/>
            <person name="Arendt D."/>
            <person name="Savage R."/>
            <person name="Osoegawa K."/>
            <person name="de Jong P."/>
            <person name="Lindberg D.R."/>
            <person name="Seaver E.C."/>
            <person name="Weisblat D.A."/>
            <person name="Putnam N.H."/>
            <person name="Grigoriev I.V."/>
            <person name="Rokhsar D.S."/>
        </authorList>
    </citation>
    <scope>NUCLEOTIDE SEQUENCE</scope>
</reference>
<keyword evidence="2" id="KW-0812">Transmembrane</keyword>
<evidence type="ECO:0000256" key="8">
    <source>
        <dbReference type="ARBA" id="ARBA00023180"/>
    </source>
</evidence>
<feature type="chain" id="PRO_5010980727" description="SRCR domain-containing protein" evidence="10">
    <location>
        <begin position="18"/>
        <end position="383"/>
    </location>
</feature>
<keyword evidence="4" id="KW-0677">Repeat</keyword>
<evidence type="ECO:0000256" key="7">
    <source>
        <dbReference type="ARBA" id="ARBA00023157"/>
    </source>
</evidence>
<evidence type="ECO:0000313" key="13">
    <source>
        <dbReference type="EnsemblMetazoa" id="HelroP183983"/>
    </source>
</evidence>
<dbReference type="InterPro" id="IPR050912">
    <property type="entry name" value="LOX-like_protein"/>
</dbReference>
<dbReference type="InterPro" id="IPR036772">
    <property type="entry name" value="SRCR-like_dom_sf"/>
</dbReference>
<comment type="caution">
    <text evidence="9">Lacks conserved residue(s) required for the propagation of feature annotation.</text>
</comment>
<dbReference type="Gene3D" id="3.10.250.10">
    <property type="entry name" value="SRCR-like domain"/>
    <property type="match status" value="1"/>
</dbReference>
<accession>T1FKE1</accession>
<keyword evidence="14" id="KW-1185">Reference proteome</keyword>
<dbReference type="SUPFAM" id="SSF56487">
    <property type="entry name" value="SRCR-like"/>
    <property type="match status" value="1"/>
</dbReference>
<feature type="domain" description="SRCR" evidence="11">
    <location>
        <begin position="68"/>
        <end position="171"/>
    </location>
</feature>
<dbReference type="InterPro" id="IPR001695">
    <property type="entry name" value="Lysyl_oxidase"/>
</dbReference>
<dbReference type="PRINTS" id="PR00074">
    <property type="entry name" value="LYSYLOXIDASE"/>
</dbReference>
<dbReference type="PROSITE" id="PS50287">
    <property type="entry name" value="SRCR_2"/>
    <property type="match status" value="1"/>
</dbReference>
<organism evidence="13 14">
    <name type="scientific">Helobdella robusta</name>
    <name type="common">Californian leech</name>
    <dbReference type="NCBI Taxonomy" id="6412"/>
    <lineage>
        <taxon>Eukaryota</taxon>
        <taxon>Metazoa</taxon>
        <taxon>Spiralia</taxon>
        <taxon>Lophotrochozoa</taxon>
        <taxon>Annelida</taxon>
        <taxon>Clitellata</taxon>
        <taxon>Hirudinea</taxon>
        <taxon>Rhynchobdellida</taxon>
        <taxon>Glossiphoniidae</taxon>
        <taxon>Helobdella</taxon>
    </lineage>
</organism>
<keyword evidence="3 10" id="KW-0732">Signal</keyword>
<dbReference type="KEGG" id="hro:HELRODRAFT_183983"/>
<proteinExistence type="predicted"/>
<reference evidence="13" key="3">
    <citation type="submission" date="2015-06" db="UniProtKB">
        <authorList>
            <consortium name="EnsemblMetazoa"/>
        </authorList>
    </citation>
    <scope>IDENTIFICATION</scope>
</reference>
<comment type="subcellular location">
    <subcellularLocation>
        <location evidence="1">Membrane</location>
        <topology evidence="1">Single-pass membrane protein</topology>
    </subcellularLocation>
</comment>
<feature type="signal peptide" evidence="10">
    <location>
        <begin position="1"/>
        <end position="17"/>
    </location>
</feature>
<evidence type="ECO:0000256" key="1">
    <source>
        <dbReference type="ARBA" id="ARBA00004167"/>
    </source>
</evidence>
<dbReference type="EMBL" id="AMQM01009097">
    <property type="status" value="NOT_ANNOTATED_CDS"/>
    <property type="molecule type" value="Genomic_DNA"/>
</dbReference>
<dbReference type="Pfam" id="PF01186">
    <property type="entry name" value="Lysyl_oxidase"/>
    <property type="match status" value="1"/>
</dbReference>
<keyword evidence="5" id="KW-1133">Transmembrane helix</keyword>
<evidence type="ECO:0000256" key="9">
    <source>
        <dbReference type="PROSITE-ProRule" id="PRU00196"/>
    </source>
</evidence>
<dbReference type="AlphaFoldDB" id="T1FKE1"/>
<evidence type="ECO:0000256" key="6">
    <source>
        <dbReference type="ARBA" id="ARBA00023136"/>
    </source>
</evidence>
<dbReference type="PANTHER" id="PTHR45817">
    <property type="entry name" value="LYSYL OXIDASE-LIKE-RELATED"/>
    <property type="match status" value="1"/>
</dbReference>
<gene>
    <name evidence="13" type="primary">20209290</name>
    <name evidence="12" type="ORF">HELRODRAFT_183983</name>
</gene>
<evidence type="ECO:0000256" key="2">
    <source>
        <dbReference type="ARBA" id="ARBA00022692"/>
    </source>
</evidence>
<reference evidence="12 14" key="2">
    <citation type="journal article" date="2013" name="Nature">
        <title>Insights into bilaterian evolution from three spiralian genomes.</title>
        <authorList>
            <person name="Simakov O."/>
            <person name="Marletaz F."/>
            <person name="Cho S.J."/>
            <person name="Edsinger-Gonzales E."/>
            <person name="Havlak P."/>
            <person name="Hellsten U."/>
            <person name="Kuo D.H."/>
            <person name="Larsson T."/>
            <person name="Lv J."/>
            <person name="Arendt D."/>
            <person name="Savage R."/>
            <person name="Osoegawa K."/>
            <person name="de Jong P."/>
            <person name="Grimwood J."/>
            <person name="Chapman J.A."/>
            <person name="Shapiro H."/>
            <person name="Aerts A."/>
            <person name="Otillar R.P."/>
            <person name="Terry A.Y."/>
            <person name="Boore J.L."/>
            <person name="Grigoriev I.V."/>
            <person name="Lindberg D.R."/>
            <person name="Seaver E.C."/>
            <person name="Weisblat D.A."/>
            <person name="Putnam N.H."/>
            <person name="Rokhsar D.S."/>
        </authorList>
    </citation>
    <scope>NUCLEOTIDE SEQUENCE</scope>
</reference>
<dbReference type="PRINTS" id="PR00258">
    <property type="entry name" value="SPERACTRCPTR"/>
</dbReference>
<dbReference type="GeneID" id="20209290"/>
<evidence type="ECO:0000313" key="14">
    <source>
        <dbReference type="Proteomes" id="UP000015101"/>
    </source>
</evidence>
<protein>
    <recommendedName>
        <fullName evidence="11">SRCR domain-containing protein</fullName>
    </recommendedName>
</protein>
<dbReference type="STRING" id="6412.T1FKE1"/>
<dbReference type="GO" id="GO:0004720">
    <property type="term" value="F:protein-lysine 6-oxidase activity"/>
    <property type="evidence" value="ECO:0000318"/>
    <property type="project" value="GO_Central"/>
</dbReference>
<dbReference type="HOGENOM" id="CLU_002555_2_0_1"/>
<dbReference type="EMBL" id="KB095940">
    <property type="protein sequence ID" value="ESO09664.1"/>
    <property type="molecule type" value="Genomic_DNA"/>
</dbReference>
<evidence type="ECO:0000256" key="4">
    <source>
        <dbReference type="ARBA" id="ARBA00022737"/>
    </source>
</evidence>
<evidence type="ECO:0000259" key="11">
    <source>
        <dbReference type="PROSITE" id="PS50287"/>
    </source>
</evidence>
<keyword evidence="6" id="KW-0472">Membrane</keyword>
<dbReference type="PANTHER" id="PTHR45817:SF4">
    <property type="entry name" value="LYSYL OXIDASE-LIKE-RELATED"/>
    <property type="match status" value="1"/>
</dbReference>
<dbReference type="RefSeq" id="XP_009012242.1">
    <property type="nucleotide sequence ID" value="XM_009013994.1"/>
</dbReference>
<evidence type="ECO:0000256" key="3">
    <source>
        <dbReference type="ARBA" id="ARBA00022729"/>
    </source>
</evidence>
<evidence type="ECO:0000313" key="12">
    <source>
        <dbReference type="EMBL" id="ESO09664.1"/>
    </source>
</evidence>
<dbReference type="OrthoDB" id="547291at2759"/>
<keyword evidence="8" id="KW-0325">Glycoprotein</keyword>
<dbReference type="CTD" id="20209290"/>
<dbReference type="GO" id="GO:0016020">
    <property type="term" value="C:membrane"/>
    <property type="evidence" value="ECO:0007669"/>
    <property type="project" value="UniProtKB-SubCell"/>
</dbReference>
<name>T1FKE1_HELRO</name>